<accession>A0ABV8J9A2</accession>
<evidence type="ECO:0000313" key="3">
    <source>
        <dbReference type="EMBL" id="MFC4072845.1"/>
    </source>
</evidence>
<keyword evidence="4" id="KW-1185">Reference proteome</keyword>
<dbReference type="PANTHER" id="PTHR48050:SF13">
    <property type="entry name" value="STEROL 3-BETA-GLUCOSYLTRANSFERASE UGT80A2"/>
    <property type="match status" value="1"/>
</dbReference>
<dbReference type="InterPro" id="IPR002213">
    <property type="entry name" value="UDP_glucos_trans"/>
</dbReference>
<dbReference type="Proteomes" id="UP001595867">
    <property type="component" value="Unassembled WGS sequence"/>
</dbReference>
<evidence type="ECO:0000313" key="4">
    <source>
        <dbReference type="Proteomes" id="UP001595867"/>
    </source>
</evidence>
<evidence type="ECO:0000259" key="2">
    <source>
        <dbReference type="Pfam" id="PF06722"/>
    </source>
</evidence>
<dbReference type="Pfam" id="PF06722">
    <property type="entry name" value="EryCIII-like_C"/>
    <property type="match status" value="1"/>
</dbReference>
<gene>
    <name evidence="3" type="ORF">ACFO0C_48600</name>
</gene>
<evidence type="ECO:0000259" key="1">
    <source>
        <dbReference type="Pfam" id="PF03033"/>
    </source>
</evidence>
<reference evidence="4" key="1">
    <citation type="journal article" date="2019" name="Int. J. Syst. Evol. Microbiol.">
        <title>The Global Catalogue of Microorganisms (GCM) 10K type strain sequencing project: providing services to taxonomists for standard genome sequencing and annotation.</title>
        <authorList>
            <consortium name="The Broad Institute Genomics Platform"/>
            <consortium name="The Broad Institute Genome Sequencing Center for Infectious Disease"/>
            <person name="Wu L."/>
            <person name="Ma J."/>
        </authorList>
    </citation>
    <scope>NUCLEOTIDE SEQUENCE [LARGE SCALE GENOMIC DNA]</scope>
    <source>
        <strain evidence="4">TBRC 5832</strain>
    </source>
</reference>
<dbReference type="PANTHER" id="PTHR48050">
    <property type="entry name" value="STEROL 3-BETA-GLUCOSYLTRANSFERASE"/>
    <property type="match status" value="1"/>
</dbReference>
<name>A0ABV8J9A2_9ACTN</name>
<dbReference type="InterPro" id="IPR050426">
    <property type="entry name" value="Glycosyltransferase_28"/>
</dbReference>
<dbReference type="CDD" id="cd03784">
    <property type="entry name" value="GT1_Gtf-like"/>
    <property type="match status" value="1"/>
</dbReference>
<dbReference type="Pfam" id="PF03033">
    <property type="entry name" value="Glyco_transf_28"/>
    <property type="match status" value="1"/>
</dbReference>
<organism evidence="3 4">
    <name type="scientific">Actinoplanes subglobosus</name>
    <dbReference type="NCBI Taxonomy" id="1547892"/>
    <lineage>
        <taxon>Bacteria</taxon>
        <taxon>Bacillati</taxon>
        <taxon>Actinomycetota</taxon>
        <taxon>Actinomycetes</taxon>
        <taxon>Micromonosporales</taxon>
        <taxon>Micromonosporaceae</taxon>
        <taxon>Actinoplanes</taxon>
    </lineage>
</organism>
<dbReference type="InterPro" id="IPR004276">
    <property type="entry name" value="GlycoTrans_28_N"/>
</dbReference>
<sequence length="397" mass="42257">MTQIVIITLGTRGDVVPYASLGAALAATGDRVRIATHESLRRHVLEAGLDFAALPVDLPADEPLTASRLARLLAARWLDLGQAIAAAARDADLLLLAPMGWLGYHVAEATGAASMGAFLQPLEPTTAFPPPLVTTRSLGGWANLHTARAFRLLGQAPFARPAAEFRRRLGLPPLTPAAMFRRMDRDRWPVLYGFSSHVVPAPADWPAHRPMTGYWWPRPGAGLSPRLRDFLDAGEPPVFLGFGSMVAPGVPDVVEEALARLGPRRIVVQRGAADLSTTRADILVVGDEPHAELFPRVSVVVHHAGAGTTAAALRAGVPAVTVPFTADQPFWAHRVTDLRAGPAPVPLRRLSAGRLAEAIEAADAYRPGAARVADRLAAEDGLAAAVEQVRRLGRSVQ</sequence>
<dbReference type="RefSeq" id="WP_378073757.1">
    <property type="nucleotide sequence ID" value="NZ_JBHSBL010000045.1"/>
</dbReference>
<dbReference type="Gene3D" id="3.40.50.2000">
    <property type="entry name" value="Glycogen Phosphorylase B"/>
    <property type="match status" value="2"/>
</dbReference>
<comment type="caution">
    <text evidence="3">The sequence shown here is derived from an EMBL/GenBank/DDBJ whole genome shotgun (WGS) entry which is preliminary data.</text>
</comment>
<feature type="domain" description="Glycosyltransferase family 28 N-terminal" evidence="1">
    <location>
        <begin position="4"/>
        <end position="113"/>
    </location>
</feature>
<proteinExistence type="predicted"/>
<dbReference type="SUPFAM" id="SSF53756">
    <property type="entry name" value="UDP-Glycosyltransferase/glycogen phosphorylase"/>
    <property type="match status" value="1"/>
</dbReference>
<protein>
    <submittedName>
        <fullName evidence="3">Glycosyltransferase</fullName>
    </submittedName>
</protein>
<dbReference type="InterPro" id="IPR010610">
    <property type="entry name" value="EryCIII-like_C"/>
</dbReference>
<feature type="domain" description="Erythromycin biosynthesis protein CIII-like C-terminal" evidence="2">
    <location>
        <begin position="270"/>
        <end position="380"/>
    </location>
</feature>
<dbReference type="EMBL" id="JBHSBL010000045">
    <property type="protein sequence ID" value="MFC4072845.1"/>
    <property type="molecule type" value="Genomic_DNA"/>
</dbReference>